<dbReference type="PROSITE" id="PS50104">
    <property type="entry name" value="TIR"/>
    <property type="match status" value="1"/>
</dbReference>
<protein>
    <recommendedName>
        <fullName evidence="4">TIR domain-containing protein</fullName>
    </recommendedName>
</protein>
<dbReference type="InterPro" id="IPR044974">
    <property type="entry name" value="Disease_R_plants"/>
</dbReference>
<dbReference type="SMART" id="SM00255">
    <property type="entry name" value="TIR"/>
    <property type="match status" value="1"/>
</dbReference>
<evidence type="ECO:0000256" key="2">
    <source>
        <dbReference type="ARBA" id="ARBA00022821"/>
    </source>
</evidence>
<keyword evidence="2" id="KW-0611">Plant defense</keyword>
<keyword evidence="3" id="KW-0520">NAD</keyword>
<dbReference type="InterPro" id="IPR000157">
    <property type="entry name" value="TIR_dom"/>
</dbReference>
<dbReference type="PANTHER" id="PTHR11017">
    <property type="entry name" value="LEUCINE-RICH REPEAT-CONTAINING PROTEIN"/>
    <property type="match status" value="1"/>
</dbReference>
<dbReference type="FunFam" id="3.40.50.10140:FF:000007">
    <property type="entry name" value="Disease resistance protein (TIR-NBS-LRR class)"/>
    <property type="match status" value="1"/>
</dbReference>
<dbReference type="PANTHER" id="PTHR11017:SF570">
    <property type="entry name" value="DISEASE RESISTANCE PROTEIN (TIR-NBS CLASS)-RELATED"/>
    <property type="match status" value="1"/>
</dbReference>
<accession>A0A922AEZ2</accession>
<comment type="caution">
    <text evidence="5">The sequence shown here is derived from an EMBL/GenBank/DDBJ whole genome shotgun (WGS) entry which is preliminary data.</text>
</comment>
<evidence type="ECO:0000313" key="6">
    <source>
        <dbReference type="Proteomes" id="UP000811246"/>
    </source>
</evidence>
<dbReference type="Pfam" id="PF23282">
    <property type="entry name" value="WHD_ROQ1"/>
    <property type="match status" value="1"/>
</dbReference>
<keyword evidence="1" id="KW-0677">Repeat</keyword>
<organism evidence="5 6">
    <name type="scientific">Carya illinoinensis</name>
    <name type="common">Pecan</name>
    <dbReference type="NCBI Taxonomy" id="32201"/>
    <lineage>
        <taxon>Eukaryota</taxon>
        <taxon>Viridiplantae</taxon>
        <taxon>Streptophyta</taxon>
        <taxon>Embryophyta</taxon>
        <taxon>Tracheophyta</taxon>
        <taxon>Spermatophyta</taxon>
        <taxon>Magnoliopsida</taxon>
        <taxon>eudicotyledons</taxon>
        <taxon>Gunneridae</taxon>
        <taxon>Pentapetalae</taxon>
        <taxon>rosids</taxon>
        <taxon>fabids</taxon>
        <taxon>Fagales</taxon>
        <taxon>Juglandaceae</taxon>
        <taxon>Carya</taxon>
    </lineage>
</organism>
<dbReference type="Pfam" id="PF23286">
    <property type="entry name" value="LRR_13"/>
    <property type="match status" value="2"/>
</dbReference>
<evidence type="ECO:0000259" key="4">
    <source>
        <dbReference type="PROSITE" id="PS50104"/>
    </source>
</evidence>
<dbReference type="GO" id="GO:0007165">
    <property type="term" value="P:signal transduction"/>
    <property type="evidence" value="ECO:0007669"/>
    <property type="project" value="InterPro"/>
</dbReference>
<evidence type="ECO:0000313" key="5">
    <source>
        <dbReference type="EMBL" id="KAG6675459.1"/>
    </source>
</evidence>
<dbReference type="GO" id="GO:0006952">
    <property type="term" value="P:defense response"/>
    <property type="evidence" value="ECO:0007669"/>
    <property type="project" value="InterPro"/>
</dbReference>
<reference evidence="5" key="1">
    <citation type="submission" date="2021-01" db="EMBL/GenBank/DDBJ databases">
        <authorList>
            <person name="Lovell J.T."/>
            <person name="Bentley N."/>
            <person name="Bhattarai G."/>
            <person name="Jenkins J.W."/>
            <person name="Sreedasyam A."/>
            <person name="Alarcon Y."/>
            <person name="Bock C."/>
            <person name="Boston L."/>
            <person name="Carlson J."/>
            <person name="Cervantes K."/>
            <person name="Clermont K."/>
            <person name="Krom N."/>
            <person name="Kubenka K."/>
            <person name="Mamidi S."/>
            <person name="Mattison C."/>
            <person name="Monteros M."/>
            <person name="Pisani C."/>
            <person name="Plott C."/>
            <person name="Rajasekar S."/>
            <person name="Rhein H.S."/>
            <person name="Rohla C."/>
            <person name="Song M."/>
            <person name="Hilaire R.S."/>
            <person name="Shu S."/>
            <person name="Wells L."/>
            <person name="Wang X."/>
            <person name="Webber J."/>
            <person name="Heerema R.J."/>
            <person name="Klein P."/>
            <person name="Conner P."/>
            <person name="Grauke L."/>
            <person name="Grimwood J."/>
            <person name="Schmutz J."/>
            <person name="Randall J.J."/>
        </authorList>
    </citation>
    <scope>NUCLEOTIDE SEQUENCE</scope>
    <source>
        <tissue evidence="5">Leaf</tissue>
    </source>
</reference>
<sequence length="1372" mass="156612">MTTSSIALQGASSSLRSSSSSVHPWTHNVFLSFRGEDVRQKFISHLYHALNKRGIKTYIDDELERGEEISQTLFQAIERSMISIIVLSKNYADSRWCLNELLKIFECMEKVKQNVLPVFYEVDPSDVRHQNGSFGKAFTKLEDRFEGNEEVLKWKAALKKLANMSGVESKNYRKESEFIEKIIQWVDSRIVSQTPLSVAKYPVGMECRKRDIYEHLSIERSDIIRIVGIFGTGGIDYGIDKLIKKCLITVEYKYVWMHDLLQDMGREIVRLESPNEPGQRSRLFFHEDVCHVLEESTGTNKVVGMIIKMPEGEEVISLDPEAFVQMKRLRVLINRNASFSSGPNYLSNELRVLDWFEYPLQSLPPKFHGNKLIIFKIRGGFIRELSFIREFKNMTIMEFHDCNCLTKLPDVSSIPNLKNLKAINCENLVEVHNSVGSLKNLCHLSFFGCSKLRILPTSLNLRSLRTLNLSGCLSLRSLPEIDCEMKSLTTLALPWSAVEELPLSIGNLTRFDESFLRGCKNLKHLPINIILRLQHLRRLGGCTNLPMEDEISSNEGQLQELARPTNSSNGRSALQVLNRQNCFQSESNFFPISSFFTMFNSSATLTNLDRSTFVSLPTSIKGFVALIELYLKDCKKLEEIAELPPNIANVFVEGCQSLERFPKVSRILEFNGSHIRSLGFIGLEGCNKMHEKIWNYKVPNPLLWKGHYNATVLPENEIPECLWYQKEFLENKIAKRGDDDVQLKGNEEWVINIEGPHHLEDISGIVIYVVTFFKADYSLEYFVPDVKITSISSNCVCRIDSEESLFLSNYDVMKSIVGQYEVLLWYSDLESFEVKVLDNFHGKKLIIFQMHSSIIGELSFIKCFIKFKNMTIMEFRNCNFLTKLPDVSSIPNLKNLKAINCENLVEVHDSIGSLENLCHLGFPGCSKLRILPTSLNLRSLDTLIFCDCSRLRSFPEIGCEMKSLTTLALLNIAVEELPLSIGNLTGLKVLFLLGCKNLKRLPINIILRLQYLRITGLFCGCTNLVKKMGYDGQSILAIGSTTMEDEISSNEEQLQELARPTNSSNGSSALQVLNCQNCFQSESNFFPISSFFTMFNSLATLTDLDLSKSTFVGLPTSIKGFVALRNLCLCWCKKLEEILELPPNIEVVDVTGCKLLERFPEVSRIMEFNGSHIRSLCVIALHGCDKIHETIWNYIVPDPLLWKARHYNASMLPKNQILEDESVNLWDEAIYSKDDIVDRGDEEWVINIEGPHYLEDISGIVVYGFVKMYPWKQKRFNSILRANTKVTIKSSNPVFLLKSSEAVYMSNLCVKNKFGGGDEVLVCYFNLESFELKVLDNLRVQLHPLLGHFYRSWGANIVYKHESQAHKRRKMD</sequence>
<dbReference type="InterPro" id="IPR058192">
    <property type="entry name" value="WHD_ROQ1-like"/>
</dbReference>
<proteinExistence type="predicted"/>
<dbReference type="Proteomes" id="UP000811246">
    <property type="component" value="Chromosome 15"/>
</dbReference>
<gene>
    <name evidence="5" type="ORF">I3842_15G103100</name>
</gene>
<name>A0A922AEZ2_CARIL</name>
<feature type="domain" description="TIR" evidence="4">
    <location>
        <begin position="25"/>
        <end position="190"/>
    </location>
</feature>
<dbReference type="EMBL" id="CM031839">
    <property type="protein sequence ID" value="KAG6675459.1"/>
    <property type="molecule type" value="Genomic_DNA"/>
</dbReference>
<dbReference type="InterPro" id="IPR058546">
    <property type="entry name" value="RPS4B/Roq1-like_LRR"/>
</dbReference>
<evidence type="ECO:0000256" key="1">
    <source>
        <dbReference type="ARBA" id="ARBA00022737"/>
    </source>
</evidence>
<evidence type="ECO:0000256" key="3">
    <source>
        <dbReference type="ARBA" id="ARBA00023027"/>
    </source>
</evidence>
<dbReference type="Pfam" id="PF01582">
    <property type="entry name" value="TIR"/>
    <property type="match status" value="1"/>
</dbReference>